<dbReference type="Proteomes" id="UP001138681">
    <property type="component" value="Unassembled WGS sequence"/>
</dbReference>
<reference evidence="2" key="1">
    <citation type="submission" date="2021-04" db="EMBL/GenBank/DDBJ databases">
        <authorList>
            <person name="Pira H."/>
            <person name="Risdian C."/>
            <person name="Wink J."/>
        </authorList>
    </citation>
    <scope>NUCLEOTIDE SEQUENCE</scope>
    <source>
        <strain evidence="2">WH158</strain>
    </source>
</reference>
<feature type="region of interest" description="Disordered" evidence="1">
    <location>
        <begin position="92"/>
        <end position="132"/>
    </location>
</feature>
<dbReference type="AlphaFoldDB" id="A0A9X1F4E7"/>
<organism evidence="2 3">
    <name type="scientific">Erythrobacter crassostreae</name>
    <dbReference type="NCBI Taxonomy" id="2828328"/>
    <lineage>
        <taxon>Bacteria</taxon>
        <taxon>Pseudomonadati</taxon>
        <taxon>Pseudomonadota</taxon>
        <taxon>Alphaproteobacteria</taxon>
        <taxon>Sphingomonadales</taxon>
        <taxon>Erythrobacteraceae</taxon>
        <taxon>Erythrobacter/Porphyrobacter group</taxon>
        <taxon>Erythrobacter</taxon>
    </lineage>
</organism>
<evidence type="ECO:0000313" key="2">
    <source>
        <dbReference type="EMBL" id="MBV7259922.1"/>
    </source>
</evidence>
<dbReference type="RefSeq" id="WP_218405098.1">
    <property type="nucleotide sequence ID" value="NZ_JAGSPC010000001.1"/>
</dbReference>
<comment type="caution">
    <text evidence="2">The sequence shown here is derived from an EMBL/GenBank/DDBJ whole genome shotgun (WGS) entry which is preliminary data.</text>
</comment>
<keyword evidence="3" id="KW-1185">Reference proteome</keyword>
<proteinExistence type="predicted"/>
<dbReference type="EMBL" id="JAGSPC010000001">
    <property type="protein sequence ID" value="MBV7259922.1"/>
    <property type="molecule type" value="Genomic_DNA"/>
</dbReference>
<evidence type="ECO:0000256" key="1">
    <source>
        <dbReference type="SAM" id="MobiDB-lite"/>
    </source>
</evidence>
<feature type="compositionally biased region" description="Acidic residues" evidence="1">
    <location>
        <begin position="92"/>
        <end position="112"/>
    </location>
</feature>
<gene>
    <name evidence="2" type="ORF">KCG46_10120</name>
</gene>
<evidence type="ECO:0000313" key="3">
    <source>
        <dbReference type="Proteomes" id="UP001138681"/>
    </source>
</evidence>
<accession>A0A9X1F4E7</accession>
<protein>
    <submittedName>
        <fullName evidence="2">Uncharacterized protein</fullName>
    </submittedName>
</protein>
<name>A0A9X1F4E7_9SPHN</name>
<feature type="compositionally biased region" description="Pro residues" evidence="1">
    <location>
        <begin position="122"/>
        <end position="132"/>
    </location>
</feature>
<sequence length="132" mass="14266">MSKLDQQFYEDRALRDAAREVLMADIAHAKVSLSGKGIAGRVAGRVGDGAKDVFEVAKVHSDDNRGIIAALIGALVLWFTRAPILEILGLEEAEDQIEATPEDELEDAETDSEQLHTDETTPEPPPPGDSDD</sequence>